<dbReference type="PANTHER" id="PTHR43625:SF81">
    <property type="entry name" value="OS01G0618100 PROTEIN"/>
    <property type="match status" value="1"/>
</dbReference>
<dbReference type="InterPro" id="IPR036812">
    <property type="entry name" value="NAD(P)_OxRdtase_dom_sf"/>
</dbReference>
<reference evidence="4 5" key="1">
    <citation type="journal article" date="2023" name="BMC Biotechnol.">
        <title>Vitis rotundifolia cv Carlos genome sequencing.</title>
        <authorList>
            <person name="Huff M."/>
            <person name="Hulse-Kemp A."/>
            <person name="Scheffler B."/>
            <person name="Youngblood R."/>
            <person name="Simpson S."/>
            <person name="Babiker E."/>
            <person name="Staton M."/>
        </authorList>
    </citation>
    <scope>NUCLEOTIDE SEQUENCE [LARGE SCALE GENOMIC DNA]</scope>
    <source>
        <tissue evidence="4">Leaf</tissue>
    </source>
</reference>
<dbReference type="Gene3D" id="3.20.20.100">
    <property type="entry name" value="NADP-dependent oxidoreductase domain"/>
    <property type="match status" value="1"/>
</dbReference>
<dbReference type="PANTHER" id="PTHR43625">
    <property type="entry name" value="AFLATOXIN B1 ALDEHYDE REDUCTASE"/>
    <property type="match status" value="1"/>
</dbReference>
<evidence type="ECO:0000259" key="3">
    <source>
        <dbReference type="Pfam" id="PF00248"/>
    </source>
</evidence>
<dbReference type="GO" id="GO:0005737">
    <property type="term" value="C:cytoplasm"/>
    <property type="evidence" value="ECO:0007669"/>
    <property type="project" value="TreeGrafter"/>
</dbReference>
<keyword evidence="1" id="KW-0521">NADP</keyword>
<proteinExistence type="predicted"/>
<keyword evidence="2" id="KW-0560">Oxidoreductase</keyword>
<dbReference type="EMBL" id="JARBHA010000014">
    <property type="protein sequence ID" value="KAJ9682337.1"/>
    <property type="molecule type" value="Genomic_DNA"/>
</dbReference>
<dbReference type="InterPro" id="IPR050791">
    <property type="entry name" value="Aldo-Keto_reductase"/>
</dbReference>
<keyword evidence="5" id="KW-1185">Reference proteome</keyword>
<accession>A0AA38Z503</accession>
<protein>
    <recommendedName>
        <fullName evidence="3">NADP-dependent oxidoreductase domain-containing protein</fullName>
    </recommendedName>
</protein>
<evidence type="ECO:0000313" key="5">
    <source>
        <dbReference type="Proteomes" id="UP001168098"/>
    </source>
</evidence>
<evidence type="ECO:0000313" key="4">
    <source>
        <dbReference type="EMBL" id="KAJ9682337.1"/>
    </source>
</evidence>
<evidence type="ECO:0000256" key="2">
    <source>
        <dbReference type="ARBA" id="ARBA00023002"/>
    </source>
</evidence>
<dbReference type="GO" id="GO:0016491">
    <property type="term" value="F:oxidoreductase activity"/>
    <property type="evidence" value="ECO:0007669"/>
    <property type="project" value="UniProtKB-KW"/>
</dbReference>
<name>A0AA38Z503_VITRO</name>
<dbReference type="SUPFAM" id="SSF51430">
    <property type="entry name" value="NAD(P)-linked oxidoreductase"/>
    <property type="match status" value="1"/>
</dbReference>
<gene>
    <name evidence="4" type="ORF">PVL29_018288</name>
</gene>
<dbReference type="Proteomes" id="UP001168098">
    <property type="component" value="Unassembled WGS sequence"/>
</dbReference>
<organism evidence="4 5">
    <name type="scientific">Vitis rotundifolia</name>
    <name type="common">Muscadine grape</name>
    <dbReference type="NCBI Taxonomy" id="103349"/>
    <lineage>
        <taxon>Eukaryota</taxon>
        <taxon>Viridiplantae</taxon>
        <taxon>Streptophyta</taxon>
        <taxon>Embryophyta</taxon>
        <taxon>Tracheophyta</taxon>
        <taxon>Spermatophyta</taxon>
        <taxon>Magnoliopsida</taxon>
        <taxon>eudicotyledons</taxon>
        <taxon>Gunneridae</taxon>
        <taxon>Pentapetalae</taxon>
        <taxon>rosids</taxon>
        <taxon>Vitales</taxon>
        <taxon>Vitaceae</taxon>
        <taxon>Viteae</taxon>
        <taxon>Vitis</taxon>
    </lineage>
</organism>
<dbReference type="InterPro" id="IPR023210">
    <property type="entry name" value="NADP_OxRdtase_dom"/>
</dbReference>
<feature type="domain" description="NADP-dependent oxidoreductase" evidence="3">
    <location>
        <begin position="25"/>
        <end position="205"/>
    </location>
</feature>
<dbReference type="Pfam" id="PF00248">
    <property type="entry name" value="Aldo_ket_red"/>
    <property type="match status" value="1"/>
</dbReference>
<comment type="caution">
    <text evidence="4">The sequence shown here is derived from an EMBL/GenBank/DDBJ whole genome shotgun (WGS) entry which is preliminary data.</text>
</comment>
<dbReference type="AlphaFoldDB" id="A0AA38Z503"/>
<evidence type="ECO:0000256" key="1">
    <source>
        <dbReference type="ARBA" id="ARBA00022857"/>
    </source>
</evidence>
<sequence length="271" mass="30495">MAELQMVGVQLPRVKLGNQGLEVSKLGFGCRGLSGGYNNPVPDDVGIAIIKHAFSKGITFFDTADSYGAQANEVLIGKALKELPREKIQLATKFGHAGFDPATGLIVNGTPKYVRSCCEASLKRLDVEYIDLYYQHRIDKSVPIEETMGELKKLVEEKKIKYIGLSEASPDTIRRAYAVHTVTALQMEWSLWTRDIEEEIVPLCRFHILSYVPDLSLPYLHGFLLSIYMLVSMLQKSIYKDKFLEVKFLILVSCSNFYGKISHIFLLALRP</sequence>